<dbReference type="EMBL" id="CP024985">
    <property type="protein sequence ID" value="ATZ25479.1"/>
    <property type="molecule type" value="Genomic_DNA"/>
</dbReference>
<sequence>MIEFRDTVYMTRGRTGLIIGGAFGLAFIAVNAGAAAPLTVPMRLLAIAAFVGLFFASRPPAAGAGADATARTEPAAPAARTAFGRRYWLVVAAEAVAALAGLFLTARVFHAPHLAVACIALVVGVHFFALAAVWRQTSLHVLGAAMTACGAAGLLLGVAGAGAAAVSAVAGIAPGVLLLASAWWSALAARPRAAL</sequence>
<keyword evidence="2" id="KW-1185">Reference proteome</keyword>
<evidence type="ECO:0000313" key="1">
    <source>
        <dbReference type="EMBL" id="ATZ25479.1"/>
    </source>
</evidence>
<proteinExistence type="predicted"/>
<organism evidence="1 2">
    <name type="scientific">Streptomyces lavendulae subsp. lavendulae</name>
    <dbReference type="NCBI Taxonomy" id="58340"/>
    <lineage>
        <taxon>Bacteria</taxon>
        <taxon>Bacillati</taxon>
        <taxon>Actinomycetota</taxon>
        <taxon>Actinomycetes</taxon>
        <taxon>Kitasatosporales</taxon>
        <taxon>Streptomycetaceae</taxon>
        <taxon>Streptomyces</taxon>
    </lineage>
</organism>
<dbReference type="KEGG" id="slx:SLAV_18185"/>
<protein>
    <submittedName>
        <fullName evidence="1">Uncharacterized protein</fullName>
    </submittedName>
</protein>
<dbReference type="Proteomes" id="UP000231791">
    <property type="component" value="Chromosome"/>
</dbReference>
<reference evidence="1 2" key="1">
    <citation type="submission" date="2017-11" db="EMBL/GenBank/DDBJ databases">
        <title>Complete genome sequence of Streptomyces lavendulae subsp. lavendulae CCM 3239 (formerly 'Streptomyces aureofaciens CCM 3239'), the producer of the angucycline-type antibiotic auricin.</title>
        <authorList>
            <person name="Busche T."/>
            <person name="Novakova R."/>
            <person name="Al'Dilaimi A."/>
            <person name="Homerova D."/>
            <person name="Feckova L."/>
            <person name="Rezuchova B."/>
            <person name="Mingyar E."/>
            <person name="Csolleiova D."/>
            <person name="Bekeova C."/>
            <person name="Winkler A."/>
            <person name="Sevcikova B."/>
            <person name="Kalinowski J."/>
            <person name="Kormanec J."/>
            <person name="Ruckert C."/>
        </authorList>
    </citation>
    <scope>NUCLEOTIDE SEQUENCE [LARGE SCALE GENOMIC DNA]</scope>
    <source>
        <strain evidence="1 2">CCM 3239</strain>
    </source>
</reference>
<name>A0A2K8PFJ1_STRLA</name>
<accession>A0A2K8PFJ1</accession>
<evidence type="ECO:0000313" key="2">
    <source>
        <dbReference type="Proteomes" id="UP000231791"/>
    </source>
</evidence>
<gene>
    <name evidence="1" type="ORF">SLAV_18185</name>
</gene>
<dbReference type="AlphaFoldDB" id="A0A2K8PFJ1"/>